<dbReference type="Proteomes" id="UP000299102">
    <property type="component" value="Unassembled WGS sequence"/>
</dbReference>
<keyword evidence="3" id="KW-1185">Reference proteome</keyword>
<name>A0A4C1WBH5_EUMVA</name>
<dbReference type="AlphaFoldDB" id="A0A4C1WBH5"/>
<reference evidence="2 3" key="1">
    <citation type="journal article" date="2019" name="Commun. Biol.">
        <title>The bagworm genome reveals a unique fibroin gene that provides high tensile strength.</title>
        <authorList>
            <person name="Kono N."/>
            <person name="Nakamura H."/>
            <person name="Ohtoshi R."/>
            <person name="Tomita M."/>
            <person name="Numata K."/>
            <person name="Arakawa K."/>
        </authorList>
    </citation>
    <scope>NUCLEOTIDE SEQUENCE [LARGE SCALE GENOMIC DNA]</scope>
</reference>
<accession>A0A4C1WBH5</accession>
<comment type="caution">
    <text evidence="2">The sequence shown here is derived from an EMBL/GenBank/DDBJ whole genome shotgun (WGS) entry which is preliminary data.</text>
</comment>
<evidence type="ECO:0000313" key="2">
    <source>
        <dbReference type="EMBL" id="GBP48748.1"/>
    </source>
</evidence>
<feature type="region of interest" description="Disordered" evidence="1">
    <location>
        <begin position="162"/>
        <end position="181"/>
    </location>
</feature>
<proteinExistence type="predicted"/>
<evidence type="ECO:0000313" key="3">
    <source>
        <dbReference type="Proteomes" id="UP000299102"/>
    </source>
</evidence>
<sequence>MGCLWNEPKELVVTGRKAITESAISHSICLAAARDGITKQCGASATPAIVLKASKFCKAQLVKGRRDAKTNSAKGKYACRSAAAAADKIMLSAPLRYNCAPNYGVRVSARPHRGPLENIPDRVEKVKIAFFSLCATAELPGYKEVIQIAIVISSSIGIESGAGSESRFGTKTKTKNGAGVMSNVGLGLESRTWPGLKSGTAPNRKRER</sequence>
<organism evidence="2 3">
    <name type="scientific">Eumeta variegata</name>
    <name type="common">Bagworm moth</name>
    <name type="synonym">Eumeta japonica</name>
    <dbReference type="NCBI Taxonomy" id="151549"/>
    <lineage>
        <taxon>Eukaryota</taxon>
        <taxon>Metazoa</taxon>
        <taxon>Ecdysozoa</taxon>
        <taxon>Arthropoda</taxon>
        <taxon>Hexapoda</taxon>
        <taxon>Insecta</taxon>
        <taxon>Pterygota</taxon>
        <taxon>Neoptera</taxon>
        <taxon>Endopterygota</taxon>
        <taxon>Lepidoptera</taxon>
        <taxon>Glossata</taxon>
        <taxon>Ditrysia</taxon>
        <taxon>Tineoidea</taxon>
        <taxon>Psychidae</taxon>
        <taxon>Oiketicinae</taxon>
        <taxon>Eumeta</taxon>
    </lineage>
</organism>
<dbReference type="EMBL" id="BGZK01000530">
    <property type="protein sequence ID" value="GBP48748.1"/>
    <property type="molecule type" value="Genomic_DNA"/>
</dbReference>
<protein>
    <submittedName>
        <fullName evidence="2">Uncharacterized protein</fullName>
    </submittedName>
</protein>
<gene>
    <name evidence="2" type="ORF">EVAR_32766_1</name>
</gene>
<evidence type="ECO:0000256" key="1">
    <source>
        <dbReference type="SAM" id="MobiDB-lite"/>
    </source>
</evidence>